<keyword evidence="2" id="KW-1185">Reference proteome</keyword>
<proteinExistence type="predicted"/>
<dbReference type="Proteomes" id="UP001209737">
    <property type="component" value="Unassembled WGS sequence"/>
</dbReference>
<comment type="caution">
    <text evidence="1">The sequence shown here is derived from an EMBL/GenBank/DDBJ whole genome shotgun (WGS) entry which is preliminary data.</text>
</comment>
<protein>
    <recommendedName>
        <fullName evidence="3">Lipoprotein</fullName>
    </recommendedName>
</protein>
<evidence type="ECO:0000313" key="2">
    <source>
        <dbReference type="Proteomes" id="UP001209737"/>
    </source>
</evidence>
<name>A0ABT3M210_9LEPT</name>
<organism evidence="1 2">
    <name type="scientific">Leptospira limi</name>
    <dbReference type="NCBI Taxonomy" id="2950023"/>
    <lineage>
        <taxon>Bacteria</taxon>
        <taxon>Pseudomonadati</taxon>
        <taxon>Spirochaetota</taxon>
        <taxon>Spirochaetia</taxon>
        <taxon>Leptospirales</taxon>
        <taxon>Leptospiraceae</taxon>
        <taxon>Leptospira</taxon>
    </lineage>
</organism>
<sequence length="201" mass="23116">MKIINSIVIFFFFWTCKSAMPETNIAITSLNANGIILLPIETRNIYTIPQIGRDIQDTVAFNLINKGYQVTFLNNFNNFKVKPESFDQKTPIASSNLYSGEFRKYYENFEELLKSEEIKNIISNHNAKYLLHTSVSIYTNESIKDQKSSIMIFLKLYNLEGKILSISTNNIYNLEIQDLYIGNKVQKTIGLMITNLANSIK</sequence>
<accession>A0ABT3M210</accession>
<evidence type="ECO:0008006" key="3">
    <source>
        <dbReference type="Google" id="ProtNLM"/>
    </source>
</evidence>
<dbReference type="RefSeq" id="WP_135640183.1">
    <property type="nucleotide sequence ID" value="NZ_JAMQPV010000005.1"/>
</dbReference>
<dbReference type="EMBL" id="JAMQPV010000005">
    <property type="protein sequence ID" value="MCW7464019.1"/>
    <property type="molecule type" value="Genomic_DNA"/>
</dbReference>
<gene>
    <name evidence="1" type="ORF">ND812_18090</name>
</gene>
<reference evidence="1 2" key="1">
    <citation type="submission" date="2022-06" db="EMBL/GenBank/DDBJ databases">
        <title>Leptospira isolates from biofilms formed at urban environments.</title>
        <authorList>
            <person name="Ribeiro P.S."/>
            <person name="Sousa T."/>
            <person name="Carvalho N."/>
            <person name="Aburjaile F."/>
            <person name="Neves F."/>
            <person name="Oliveira D."/>
            <person name="Blanco L."/>
            <person name="Lima J."/>
            <person name="Costa F."/>
            <person name="Brenig B."/>
            <person name="Soares S."/>
            <person name="Ramos R."/>
            <person name="Goes-Neto A."/>
            <person name="Matiuzzi M."/>
            <person name="Azevedo V."/>
            <person name="Ristow P."/>
        </authorList>
    </citation>
    <scope>NUCLEOTIDE SEQUENCE [LARGE SCALE GENOMIC DNA]</scope>
    <source>
        <strain evidence="1 2">VSF25</strain>
    </source>
</reference>
<evidence type="ECO:0000313" key="1">
    <source>
        <dbReference type="EMBL" id="MCW7464019.1"/>
    </source>
</evidence>